<reference evidence="5" key="2">
    <citation type="submission" date="2025-08" db="UniProtKB">
        <authorList>
            <consortium name="RefSeq"/>
        </authorList>
    </citation>
    <scope>IDENTIFICATION</scope>
    <source>
        <tissue evidence="5">Whole plant</tissue>
    </source>
</reference>
<name>A0A6P4AXE5_ARADU</name>
<dbReference type="GeneID" id="107458900"/>
<dbReference type="PANTHER" id="PTHR32166:SF74">
    <property type="entry name" value="OS05G0256350 PROTEIN"/>
    <property type="match status" value="1"/>
</dbReference>
<dbReference type="GO" id="GO:0046983">
    <property type="term" value="F:protein dimerization activity"/>
    <property type="evidence" value="ECO:0007669"/>
    <property type="project" value="InterPro"/>
</dbReference>
<evidence type="ECO:0000256" key="1">
    <source>
        <dbReference type="SAM" id="MobiDB-lite"/>
    </source>
</evidence>
<dbReference type="KEGG" id="adu:107458900"/>
<dbReference type="InterPro" id="IPR008906">
    <property type="entry name" value="HATC_C_dom"/>
</dbReference>
<feature type="compositionally biased region" description="Acidic residues" evidence="1">
    <location>
        <begin position="643"/>
        <end position="677"/>
    </location>
</feature>
<dbReference type="InterPro" id="IPR012337">
    <property type="entry name" value="RNaseH-like_sf"/>
</dbReference>
<sequence>MAAARGGATSMRGPMDLFVRKPETAIARNKREKLRQQNIKEACNKEAVRRVHRYLAQWFYQAGIPLNPVKLKSFQEILWAVGSFGPNLPTPSYHALRVLLLNEELDYTKGLLKGHKEQWEKYGCSIMSDAWTDKRQRSIINFLVNSPAGTMFLKSIDASDYVKTGEKLFELLDDVVEEIGEHNVVQVVTDNGSNYVLAGKLLTEKRPNLFWTPCAAYCLDLMLEDIGKLPLIQKTIKRAISLVSFTYSHSSTLAMLRHFTNGKELVRHAVTRFATSFLSLERLYEEKGNLRRMFTSDEWAKNKLSKEAKGREVTKIVIMLSFWNHVKYTLKIMGPPIRVFRLVDGEKKPPMGYIYEAMEKAKECIMKAFLNDESKYNDVFKIIDNRWNCRLHRPLHAAGHFLNPELFYDNPRIELDLEVTKGWFECITRLVPSQAVQHKILEEQALYKAGYGLFGSDFAKSQRRKISPAFWWRTYGHEAPNMRDLAIKILSLTCSASGYERNWSIFEHIHTKKRNRLDHERMESLVFIKYSQQLIERYNLKDEVDPIALNDIDECNEWLVGEIGTTTFRDDSVDDDADLVHQDDNTLSWNITFEATGGHEPTTNTRRQQNRKRKEPEIARGGAKGGPSGSKASKKGKEKAVIVEEEEPEFEDEEDFENEEEQEEEIQFNDTESEDDEGAKRHDNNRVNLDEFDER</sequence>
<dbReference type="AlphaFoldDB" id="A0A6P4AXE5"/>
<feature type="region of interest" description="Disordered" evidence="1">
    <location>
        <begin position="591"/>
        <end position="695"/>
    </location>
</feature>
<dbReference type="SUPFAM" id="SSF53098">
    <property type="entry name" value="Ribonuclease H-like"/>
    <property type="match status" value="1"/>
</dbReference>
<feature type="domain" description="HAT C-terminal dimerisation" evidence="3">
    <location>
        <begin position="464"/>
        <end position="529"/>
    </location>
</feature>
<evidence type="ECO:0000259" key="2">
    <source>
        <dbReference type="Pfam" id="PF04937"/>
    </source>
</evidence>
<reference evidence="4" key="1">
    <citation type="journal article" date="2016" name="Nat. Genet.">
        <title>The genome sequences of Arachis duranensis and Arachis ipaensis, the diploid ancestors of cultivated peanut.</title>
        <authorList>
            <person name="Bertioli D.J."/>
            <person name="Cannon S.B."/>
            <person name="Froenicke L."/>
            <person name="Huang G."/>
            <person name="Farmer A.D."/>
            <person name="Cannon E.K."/>
            <person name="Liu X."/>
            <person name="Gao D."/>
            <person name="Clevenger J."/>
            <person name="Dash S."/>
            <person name="Ren L."/>
            <person name="Moretzsohn M.C."/>
            <person name="Shirasawa K."/>
            <person name="Huang W."/>
            <person name="Vidigal B."/>
            <person name="Abernathy B."/>
            <person name="Chu Y."/>
            <person name="Niederhuth C.E."/>
            <person name="Umale P."/>
            <person name="Araujo A.C."/>
            <person name="Kozik A."/>
            <person name="Kim K.D."/>
            <person name="Burow M.D."/>
            <person name="Varshney R.K."/>
            <person name="Wang X."/>
            <person name="Zhang X."/>
            <person name="Barkley N."/>
            <person name="Guimaraes P.M."/>
            <person name="Isobe S."/>
            <person name="Guo B."/>
            <person name="Liao B."/>
            <person name="Stalker H.T."/>
            <person name="Schmitz R.J."/>
            <person name="Scheffler B.E."/>
            <person name="Leal-Bertioli S.C."/>
            <person name="Xun X."/>
            <person name="Jackson S.A."/>
            <person name="Michelmore R."/>
            <person name="Ozias-Akins P."/>
        </authorList>
    </citation>
    <scope>NUCLEOTIDE SEQUENCE [LARGE SCALE GENOMIC DNA]</scope>
    <source>
        <strain evidence="4">cv. V14167</strain>
    </source>
</reference>
<feature type="compositionally biased region" description="Basic and acidic residues" evidence="1">
    <location>
        <begin position="678"/>
        <end position="695"/>
    </location>
</feature>
<feature type="domain" description="DUF659" evidence="2">
    <location>
        <begin position="91"/>
        <end position="239"/>
    </location>
</feature>
<dbReference type="PANTHER" id="PTHR32166">
    <property type="entry name" value="OSJNBA0013A04.12 PROTEIN"/>
    <property type="match status" value="1"/>
</dbReference>
<protein>
    <submittedName>
        <fullName evidence="5">Uncharacterized protein LOC107458900</fullName>
    </submittedName>
</protein>
<dbReference type="Proteomes" id="UP000515211">
    <property type="component" value="Chromosome 7"/>
</dbReference>
<gene>
    <name evidence="5" type="primary">LOC107458900</name>
</gene>
<accession>A0A6P4AXE5</accession>
<dbReference type="OrthoDB" id="2012664at2759"/>
<keyword evidence="4" id="KW-1185">Reference proteome</keyword>
<dbReference type="InterPro" id="IPR007021">
    <property type="entry name" value="DUF659"/>
</dbReference>
<organism evidence="4 5">
    <name type="scientific">Arachis duranensis</name>
    <name type="common">Wild peanut</name>
    <dbReference type="NCBI Taxonomy" id="130453"/>
    <lineage>
        <taxon>Eukaryota</taxon>
        <taxon>Viridiplantae</taxon>
        <taxon>Streptophyta</taxon>
        <taxon>Embryophyta</taxon>
        <taxon>Tracheophyta</taxon>
        <taxon>Spermatophyta</taxon>
        <taxon>Magnoliopsida</taxon>
        <taxon>eudicotyledons</taxon>
        <taxon>Gunneridae</taxon>
        <taxon>Pentapetalae</taxon>
        <taxon>rosids</taxon>
        <taxon>fabids</taxon>
        <taxon>Fabales</taxon>
        <taxon>Fabaceae</taxon>
        <taxon>Papilionoideae</taxon>
        <taxon>50 kb inversion clade</taxon>
        <taxon>dalbergioids sensu lato</taxon>
        <taxon>Dalbergieae</taxon>
        <taxon>Pterocarpus clade</taxon>
        <taxon>Arachis</taxon>
    </lineage>
</organism>
<dbReference type="RefSeq" id="XP_015932601.1">
    <property type="nucleotide sequence ID" value="XM_016077115.1"/>
</dbReference>
<evidence type="ECO:0000313" key="4">
    <source>
        <dbReference type="Proteomes" id="UP000515211"/>
    </source>
</evidence>
<evidence type="ECO:0000313" key="5">
    <source>
        <dbReference type="RefSeq" id="XP_015932601.1"/>
    </source>
</evidence>
<dbReference type="Pfam" id="PF05699">
    <property type="entry name" value="Dimer_Tnp_hAT"/>
    <property type="match status" value="1"/>
</dbReference>
<evidence type="ECO:0000259" key="3">
    <source>
        <dbReference type="Pfam" id="PF05699"/>
    </source>
</evidence>
<dbReference type="Pfam" id="PF04937">
    <property type="entry name" value="DUF659"/>
    <property type="match status" value="1"/>
</dbReference>
<proteinExistence type="predicted"/>